<feature type="compositionally biased region" description="Polar residues" evidence="3">
    <location>
        <begin position="491"/>
        <end position="516"/>
    </location>
</feature>
<feature type="region of interest" description="Disordered" evidence="3">
    <location>
        <begin position="423"/>
        <end position="516"/>
    </location>
</feature>
<feature type="region of interest" description="Disordered" evidence="3">
    <location>
        <begin position="153"/>
        <end position="191"/>
    </location>
</feature>
<feature type="compositionally biased region" description="Low complexity" evidence="3">
    <location>
        <begin position="217"/>
        <end position="230"/>
    </location>
</feature>
<dbReference type="AlphaFoldDB" id="A0A6P8W261"/>
<dbReference type="CDD" id="cd11400">
    <property type="entry name" value="bHLHzip_Myc"/>
    <property type="match status" value="1"/>
</dbReference>
<reference evidence="6" key="1">
    <citation type="submission" date="2025-08" db="UniProtKB">
        <authorList>
            <consortium name="RefSeq"/>
        </authorList>
    </citation>
    <scope>IDENTIFICATION</scope>
    <source>
        <strain evidence="6">15112-1751.03</strain>
        <tissue evidence="6">Whole Adult</tissue>
    </source>
</reference>
<dbReference type="GO" id="GO:0003677">
    <property type="term" value="F:DNA binding"/>
    <property type="evidence" value="ECO:0007669"/>
    <property type="project" value="UniProtKB-KW"/>
</dbReference>
<evidence type="ECO:0000256" key="2">
    <source>
        <dbReference type="SAM" id="Coils"/>
    </source>
</evidence>
<dbReference type="InterPro" id="IPR036638">
    <property type="entry name" value="HLH_DNA-bd_sf"/>
</dbReference>
<keyword evidence="1" id="KW-0238">DNA-binding</keyword>
<feature type="compositionally biased region" description="Polar residues" evidence="3">
    <location>
        <begin position="578"/>
        <end position="606"/>
    </location>
</feature>
<dbReference type="FunFam" id="4.10.280.10:FF:000019">
    <property type="entry name" value="Myc proto-oncogene protein"/>
    <property type="match status" value="1"/>
</dbReference>
<dbReference type="GO" id="GO:0046983">
    <property type="term" value="F:protein dimerization activity"/>
    <property type="evidence" value="ECO:0007669"/>
    <property type="project" value="InterPro"/>
</dbReference>
<dbReference type="CTD" id="4609"/>
<feature type="compositionally biased region" description="Low complexity" evidence="3">
    <location>
        <begin position="177"/>
        <end position="191"/>
    </location>
</feature>
<name>A0A6P8W261_DROAB</name>
<dbReference type="PROSITE" id="PS50888">
    <property type="entry name" value="BHLH"/>
    <property type="match status" value="1"/>
</dbReference>
<evidence type="ECO:0000259" key="4">
    <source>
        <dbReference type="PROSITE" id="PS50888"/>
    </source>
</evidence>
<dbReference type="Pfam" id="PF00010">
    <property type="entry name" value="HLH"/>
    <property type="match status" value="1"/>
</dbReference>
<feature type="region of interest" description="Disordered" evidence="3">
    <location>
        <begin position="368"/>
        <end position="402"/>
    </location>
</feature>
<feature type="coiled-coil region" evidence="2">
    <location>
        <begin position="698"/>
        <end position="743"/>
    </location>
</feature>
<dbReference type="SUPFAM" id="SSF47459">
    <property type="entry name" value="HLH, helix-loop-helix DNA-binding domain"/>
    <property type="match status" value="1"/>
</dbReference>
<feature type="compositionally biased region" description="Acidic residues" evidence="3">
    <location>
        <begin position="155"/>
        <end position="176"/>
    </location>
</feature>
<dbReference type="InterPro" id="IPR011598">
    <property type="entry name" value="bHLH_dom"/>
</dbReference>
<dbReference type="InterPro" id="IPR050433">
    <property type="entry name" value="Myc_transcription_factors"/>
</dbReference>
<accession>A0A6P8W261</accession>
<feature type="compositionally biased region" description="Low complexity" evidence="3">
    <location>
        <begin position="623"/>
        <end position="641"/>
    </location>
</feature>
<feature type="domain" description="BHLH" evidence="4">
    <location>
        <begin position="660"/>
        <end position="712"/>
    </location>
</feature>
<keyword evidence="5" id="KW-1185">Reference proteome</keyword>
<protein>
    <submittedName>
        <fullName evidence="6">Myc protein</fullName>
    </submittedName>
</protein>
<dbReference type="Gene3D" id="4.10.280.10">
    <property type="entry name" value="Helix-loop-helix DNA-binding domain"/>
    <property type="match status" value="1"/>
</dbReference>
<feature type="region of interest" description="Disordered" evidence="3">
    <location>
        <begin position="263"/>
        <end position="282"/>
    </location>
</feature>
<organism evidence="5 6">
    <name type="scientific">Drosophila albomicans</name>
    <name type="common">Fruit fly</name>
    <dbReference type="NCBI Taxonomy" id="7291"/>
    <lineage>
        <taxon>Eukaryota</taxon>
        <taxon>Metazoa</taxon>
        <taxon>Ecdysozoa</taxon>
        <taxon>Arthropoda</taxon>
        <taxon>Hexapoda</taxon>
        <taxon>Insecta</taxon>
        <taxon>Pterygota</taxon>
        <taxon>Neoptera</taxon>
        <taxon>Endopterygota</taxon>
        <taxon>Diptera</taxon>
        <taxon>Brachycera</taxon>
        <taxon>Muscomorpha</taxon>
        <taxon>Ephydroidea</taxon>
        <taxon>Drosophilidae</taxon>
        <taxon>Drosophila</taxon>
    </lineage>
</organism>
<keyword evidence="2" id="KW-0175">Coiled coil</keyword>
<evidence type="ECO:0000256" key="1">
    <source>
        <dbReference type="ARBA" id="ARBA00023125"/>
    </source>
</evidence>
<dbReference type="PANTHER" id="PTHR45851">
    <property type="entry name" value="MYC PROTO-ONCOGENE"/>
    <property type="match status" value="1"/>
</dbReference>
<dbReference type="GeneID" id="117563452"/>
<evidence type="ECO:0000256" key="3">
    <source>
        <dbReference type="SAM" id="MobiDB-lite"/>
    </source>
</evidence>
<proteinExistence type="predicted"/>
<evidence type="ECO:0000313" key="5">
    <source>
        <dbReference type="Proteomes" id="UP000515160"/>
    </source>
</evidence>
<gene>
    <name evidence="6" type="primary">LOC117563452</name>
</gene>
<sequence>MATMCFESMSGCDFPHDYEDSFADTLKMPPLDESLLLNDNDMVGFEDLVFVGRKEQSIRGDVAKIAAERSSWMLDDLHDIIDIKPDIRNGDCMWSSFGSANTCNNNSSSNNGCNGGNNSACNGGNSAASSYSESSAVPPAIVSCSGTMMIKHEMTEDDEDDVVDEDDNDNDDEEENCNSSNNSNNTSSNICSNKLTTFATSARITIRPNKSATQMRYNNNNTTSYSSNNNVEQHIPPGASLLRKSNPSTVVSATALKLKQQYHSLNRRSSPKESTFVFPDPPHQDNNKEDASMAPVFRHNVDLAACLVGSNNISLTSSSEPNYHIDHISRELQNGKSRFDLYHSNYQPQISDVLDVISQQVTADAAAISASSSSGSSASAAATTSTTMSPPASNSDCDSDDGDCSMVDSNCGSSSYMRHISDHSYTRSEMETNLETPSDSDEEIDVVSLNDKTLPTNPSDRDRRALQTKVANKISTIPPPRRGRYELPYTPASSSPVKSEANSRFPSPSSTPYQNSGAAVATVYSPLLLRNTSSGSSSSSSSSSSSAGSDCATSTMLWEGSSSSSINNKSSRKRYQDTCRSSGAFSKQLQASKKSRAKLSNNSVLSTAHPGAQLKQQQHTLGANSSSSSSSASSNSANSSNVNFSVMKRQFSLDEADTIEKRNLHNDMERQRRIGLKNLFEALKKQIPNIRDKERAPKVNILREAAKLCEQLTNEERELSLKRQLLKAQLKQRQEKIARLRLSMNAAE</sequence>
<dbReference type="SMART" id="SM00353">
    <property type="entry name" value="HLH"/>
    <property type="match status" value="1"/>
</dbReference>
<feature type="compositionally biased region" description="Low complexity" evidence="3">
    <location>
        <begin position="368"/>
        <end position="396"/>
    </location>
</feature>
<feature type="region of interest" description="Disordered" evidence="3">
    <location>
        <begin position="209"/>
        <end position="230"/>
    </location>
</feature>
<dbReference type="Proteomes" id="UP000515160">
    <property type="component" value="Chromosome X"/>
</dbReference>
<feature type="region of interest" description="Disordered" evidence="3">
    <location>
        <begin position="531"/>
        <end position="641"/>
    </location>
</feature>
<feature type="compositionally biased region" description="Low complexity" evidence="3">
    <location>
        <begin position="533"/>
        <end position="549"/>
    </location>
</feature>
<dbReference type="RefSeq" id="XP_034097731.1">
    <property type="nucleotide sequence ID" value="XM_034241840.2"/>
</dbReference>
<dbReference type="OrthoDB" id="5964374at2759"/>
<evidence type="ECO:0000313" key="6">
    <source>
        <dbReference type="RefSeq" id="XP_034097731.1"/>
    </source>
</evidence>